<gene>
    <name evidence="3" type="ORF">JHX88_12560</name>
    <name evidence="2" type="ORF">SAMN05421772_102101</name>
</gene>
<evidence type="ECO:0000313" key="2">
    <source>
        <dbReference type="EMBL" id="SIS62902.1"/>
    </source>
</evidence>
<evidence type="ECO:0000313" key="3">
    <source>
        <dbReference type="EMBL" id="WCR01756.1"/>
    </source>
</evidence>
<evidence type="ECO:0000313" key="5">
    <source>
        <dbReference type="Proteomes" id="UP001215549"/>
    </source>
</evidence>
<dbReference type="EMBL" id="CP067140">
    <property type="protein sequence ID" value="WCR01756.1"/>
    <property type="molecule type" value="Genomic_DNA"/>
</dbReference>
<dbReference type="Proteomes" id="UP000186216">
    <property type="component" value="Unassembled WGS sequence"/>
</dbReference>
<dbReference type="Proteomes" id="UP001215549">
    <property type="component" value="Chromosome"/>
</dbReference>
<evidence type="ECO:0000313" key="4">
    <source>
        <dbReference type="Proteomes" id="UP000186216"/>
    </source>
</evidence>
<name>A0AA45W1Y2_9RHOB</name>
<reference evidence="3 5" key="2">
    <citation type="submission" date="2021-01" db="EMBL/GenBank/DDBJ databases">
        <title>Biogeographic distribution of Paracoccus.</title>
        <authorList>
            <person name="Hollensteiner J."/>
            <person name="Leineberger J."/>
            <person name="Brinkhoff T."/>
            <person name="Daniel R."/>
        </authorList>
    </citation>
    <scope>NUCLEOTIDE SEQUENCE [LARGE SCALE GENOMIC DNA]</scope>
    <source>
        <strain evidence="3 5">DSM 18447</strain>
    </source>
</reference>
<evidence type="ECO:0000256" key="1">
    <source>
        <dbReference type="SAM" id="MobiDB-lite"/>
    </source>
</evidence>
<sequence>MNANMLINMFTRLVTRRLMNWGINKGIGAVSKSGKRTSGKAGRGKGAGFNKKRTKQAARLLRRIGR</sequence>
<keyword evidence="5" id="KW-1185">Reference proteome</keyword>
<proteinExistence type="predicted"/>
<protein>
    <submittedName>
        <fullName evidence="2">Uncharacterized protein</fullName>
    </submittedName>
</protein>
<organism evidence="2 4">
    <name type="scientific">Paracoccus saliphilus</name>
    <dbReference type="NCBI Taxonomy" id="405559"/>
    <lineage>
        <taxon>Bacteria</taxon>
        <taxon>Pseudomonadati</taxon>
        <taxon>Pseudomonadota</taxon>
        <taxon>Alphaproteobacteria</taxon>
        <taxon>Rhodobacterales</taxon>
        <taxon>Paracoccaceae</taxon>
        <taxon>Paracoccus</taxon>
    </lineage>
</organism>
<dbReference type="EMBL" id="FTOU01000002">
    <property type="protein sequence ID" value="SIS62902.1"/>
    <property type="molecule type" value="Genomic_DNA"/>
</dbReference>
<feature type="region of interest" description="Disordered" evidence="1">
    <location>
        <begin position="29"/>
        <end position="55"/>
    </location>
</feature>
<accession>A0AA45W1Y2</accession>
<dbReference type="AlphaFoldDB" id="A0AA45W1Y2"/>
<reference evidence="2 4" key="1">
    <citation type="submission" date="2017-01" db="EMBL/GenBank/DDBJ databases">
        <authorList>
            <person name="Varghese N."/>
            <person name="Submissions S."/>
        </authorList>
    </citation>
    <scope>NUCLEOTIDE SEQUENCE [LARGE SCALE GENOMIC DNA]</scope>
    <source>
        <strain evidence="2 4">DSM 18447</strain>
    </source>
</reference>